<dbReference type="HOGENOM" id="CLU_3291051_0_0_11"/>
<dbReference type="Proteomes" id="UP000027178">
    <property type="component" value="Unassembled WGS sequence"/>
</dbReference>
<dbReference type="AlphaFoldDB" id="A0A066YUE4"/>
<reference evidence="1 2" key="1">
    <citation type="submission" date="2014-05" db="EMBL/GenBank/DDBJ databases">
        <title>Draft Genome Sequence of Kitasatospora cheerisanensis KCTC 2395.</title>
        <authorList>
            <person name="Nam D.H."/>
        </authorList>
    </citation>
    <scope>NUCLEOTIDE SEQUENCE [LARGE SCALE GENOMIC DNA]</scope>
    <source>
        <strain evidence="1 2">KCTC 2395</strain>
    </source>
</reference>
<evidence type="ECO:0000313" key="2">
    <source>
        <dbReference type="Proteomes" id="UP000027178"/>
    </source>
</evidence>
<dbReference type="PATRIC" id="fig|1348663.4.peg.6464"/>
<evidence type="ECO:0000313" key="1">
    <source>
        <dbReference type="EMBL" id="KDN81560.1"/>
    </source>
</evidence>
<organism evidence="1 2">
    <name type="scientific">Kitasatospora cheerisanensis KCTC 2395</name>
    <dbReference type="NCBI Taxonomy" id="1348663"/>
    <lineage>
        <taxon>Bacteria</taxon>
        <taxon>Bacillati</taxon>
        <taxon>Actinomycetota</taxon>
        <taxon>Actinomycetes</taxon>
        <taxon>Kitasatosporales</taxon>
        <taxon>Streptomycetaceae</taxon>
        <taxon>Kitasatospora</taxon>
    </lineage>
</organism>
<sequence length="40" mass="4100">MSELLASAAEFALRSAEPDPASAADHLYASGLRPRAGAMP</sequence>
<proteinExistence type="predicted"/>
<dbReference type="EMBL" id="JNBY01000140">
    <property type="protein sequence ID" value="KDN81560.1"/>
    <property type="molecule type" value="Genomic_DNA"/>
</dbReference>
<accession>A0A066YUE4</accession>
<protein>
    <submittedName>
        <fullName evidence="1">Uncharacterized protein</fullName>
    </submittedName>
</protein>
<keyword evidence="2" id="KW-1185">Reference proteome</keyword>
<comment type="caution">
    <text evidence="1">The sequence shown here is derived from an EMBL/GenBank/DDBJ whole genome shotgun (WGS) entry which is preliminary data.</text>
</comment>
<name>A0A066YUE4_9ACTN</name>
<gene>
    <name evidence="1" type="ORF">KCH_66820</name>
</gene>